<keyword evidence="3" id="KW-1185">Reference proteome</keyword>
<gene>
    <name evidence="2" type="ORF">BpHYR1_029828</name>
</gene>
<feature type="compositionally biased region" description="Basic residues" evidence="1">
    <location>
        <begin position="34"/>
        <end position="43"/>
    </location>
</feature>
<organism evidence="2 3">
    <name type="scientific">Brachionus plicatilis</name>
    <name type="common">Marine rotifer</name>
    <name type="synonym">Brachionus muelleri</name>
    <dbReference type="NCBI Taxonomy" id="10195"/>
    <lineage>
        <taxon>Eukaryota</taxon>
        <taxon>Metazoa</taxon>
        <taxon>Spiralia</taxon>
        <taxon>Gnathifera</taxon>
        <taxon>Rotifera</taxon>
        <taxon>Eurotatoria</taxon>
        <taxon>Monogononta</taxon>
        <taxon>Pseudotrocha</taxon>
        <taxon>Ploima</taxon>
        <taxon>Brachionidae</taxon>
        <taxon>Brachionus</taxon>
    </lineage>
</organism>
<dbReference type="AlphaFoldDB" id="A0A3M7R0G3"/>
<proteinExistence type="predicted"/>
<dbReference type="EMBL" id="REGN01004605">
    <property type="protein sequence ID" value="RNA16861.1"/>
    <property type="molecule type" value="Genomic_DNA"/>
</dbReference>
<evidence type="ECO:0000313" key="3">
    <source>
        <dbReference type="Proteomes" id="UP000276133"/>
    </source>
</evidence>
<feature type="region of interest" description="Disordered" evidence="1">
    <location>
        <begin position="16"/>
        <end position="43"/>
    </location>
</feature>
<name>A0A3M7R0G3_BRAPC</name>
<evidence type="ECO:0000313" key="2">
    <source>
        <dbReference type="EMBL" id="RNA16861.1"/>
    </source>
</evidence>
<reference evidence="2 3" key="1">
    <citation type="journal article" date="2018" name="Sci. Rep.">
        <title>Genomic signatures of local adaptation to the degree of environmental predictability in rotifers.</title>
        <authorList>
            <person name="Franch-Gras L."/>
            <person name="Hahn C."/>
            <person name="Garcia-Roger E.M."/>
            <person name="Carmona M.J."/>
            <person name="Serra M."/>
            <person name="Gomez A."/>
        </authorList>
    </citation>
    <scope>NUCLEOTIDE SEQUENCE [LARGE SCALE GENOMIC DNA]</scope>
    <source>
        <strain evidence="2">HYR1</strain>
    </source>
</reference>
<dbReference type="Proteomes" id="UP000276133">
    <property type="component" value="Unassembled WGS sequence"/>
</dbReference>
<accession>A0A3M7R0G3</accession>
<sequence length="64" mass="7234">MDLKIELELPKKGFKKGLPEKVPNNRTFQELPKKGPKGRASLKRTLKKAIPSEDLKIELPKKGP</sequence>
<protein>
    <submittedName>
        <fullName evidence="2">Uncharacterized protein</fullName>
    </submittedName>
</protein>
<comment type="caution">
    <text evidence="2">The sequence shown here is derived from an EMBL/GenBank/DDBJ whole genome shotgun (WGS) entry which is preliminary data.</text>
</comment>
<evidence type="ECO:0000256" key="1">
    <source>
        <dbReference type="SAM" id="MobiDB-lite"/>
    </source>
</evidence>